<name>A0A7C6E9M4_UNCW3</name>
<dbReference type="GO" id="GO:0015562">
    <property type="term" value="F:efflux transmembrane transporter activity"/>
    <property type="evidence" value="ECO:0007669"/>
    <property type="project" value="InterPro"/>
</dbReference>
<evidence type="ECO:0000256" key="3">
    <source>
        <dbReference type="ARBA" id="ARBA00022448"/>
    </source>
</evidence>
<keyword evidence="8" id="KW-0175">Coiled coil</keyword>
<comment type="subcellular location">
    <subcellularLocation>
        <location evidence="1">Cell outer membrane</location>
    </subcellularLocation>
</comment>
<feature type="coiled-coil region" evidence="8">
    <location>
        <begin position="186"/>
        <end position="244"/>
    </location>
</feature>
<organism evidence="10">
    <name type="scientific">candidate division WOR-3 bacterium</name>
    <dbReference type="NCBI Taxonomy" id="2052148"/>
    <lineage>
        <taxon>Bacteria</taxon>
        <taxon>Bacteria division WOR-3</taxon>
    </lineage>
</organism>
<comment type="similarity">
    <text evidence="2">Belongs to the outer membrane factor (OMF) (TC 1.B.17) family.</text>
</comment>
<dbReference type="InterPro" id="IPR051906">
    <property type="entry name" value="TolC-like"/>
</dbReference>
<dbReference type="EMBL" id="DTLI01000029">
    <property type="protein sequence ID" value="HHS51477.1"/>
    <property type="molecule type" value="Genomic_DNA"/>
</dbReference>
<dbReference type="Pfam" id="PF02321">
    <property type="entry name" value="OEP"/>
    <property type="match status" value="2"/>
</dbReference>
<protein>
    <submittedName>
        <fullName evidence="10">TolC family protein</fullName>
    </submittedName>
</protein>
<evidence type="ECO:0000256" key="9">
    <source>
        <dbReference type="SAM" id="SignalP"/>
    </source>
</evidence>
<evidence type="ECO:0000256" key="6">
    <source>
        <dbReference type="ARBA" id="ARBA00023136"/>
    </source>
</evidence>
<dbReference type="AlphaFoldDB" id="A0A7C6E9M4"/>
<accession>A0A7C6E9M4</accession>
<feature type="signal peptide" evidence="9">
    <location>
        <begin position="1"/>
        <end position="21"/>
    </location>
</feature>
<evidence type="ECO:0000256" key="7">
    <source>
        <dbReference type="ARBA" id="ARBA00023237"/>
    </source>
</evidence>
<dbReference type="PANTHER" id="PTHR30026">
    <property type="entry name" value="OUTER MEMBRANE PROTEIN TOLC"/>
    <property type="match status" value="1"/>
</dbReference>
<keyword evidence="4" id="KW-1134">Transmembrane beta strand</keyword>
<dbReference type="Gene3D" id="1.20.1600.10">
    <property type="entry name" value="Outer membrane efflux proteins (OEP)"/>
    <property type="match status" value="1"/>
</dbReference>
<evidence type="ECO:0000256" key="1">
    <source>
        <dbReference type="ARBA" id="ARBA00004442"/>
    </source>
</evidence>
<dbReference type="PANTHER" id="PTHR30026:SF20">
    <property type="entry name" value="OUTER MEMBRANE PROTEIN TOLC"/>
    <property type="match status" value="1"/>
</dbReference>
<evidence type="ECO:0000256" key="4">
    <source>
        <dbReference type="ARBA" id="ARBA00022452"/>
    </source>
</evidence>
<sequence>MKNKNLLAIFIVLCLIAFADAQVDTLRLDVDLAIELALKNNNAVQLAKTKLQEVAAGRGVAFGSFLPQISASGTYYRTGTVNELSFAKYGMVPIPVIGLTGDTIGYTAPILTIVGETTFGLGQANNYILRGTVQQTLFTWGRLINAYRIAGLSFNIEQEAYRQARSQVRLQATEGFYNALLAQKMAELMKESYDQLKRHIDQVQALYNNGLARKLDLMRAKVSLTNASVQLKQMENNARLAQASLRILLGLNEEVPIVLSGDLEFSPLSIDYNQALNQAFADRPEIRQLRKTAQIADLATRIALTSNLPIAFAQFNYDYKKPIGFENRWGTDWNLTAGLTMPIFTGLTNWHKLNQARARQRQTRISIAMLEDGIRLEVQALVNTLNQEMENIKAQKENVLVAEEAMKMAETSYQNGMITNLEYMDTQLALLQAKVSYLNSLANYRIAQAKLQKAIGEF</sequence>
<dbReference type="GO" id="GO:1990281">
    <property type="term" value="C:efflux pump complex"/>
    <property type="evidence" value="ECO:0007669"/>
    <property type="project" value="TreeGrafter"/>
</dbReference>
<keyword evidence="7" id="KW-0998">Cell outer membrane</keyword>
<evidence type="ECO:0000256" key="8">
    <source>
        <dbReference type="SAM" id="Coils"/>
    </source>
</evidence>
<keyword evidence="3" id="KW-0813">Transport</keyword>
<keyword evidence="5" id="KW-0812">Transmembrane</keyword>
<dbReference type="GO" id="GO:0015288">
    <property type="term" value="F:porin activity"/>
    <property type="evidence" value="ECO:0007669"/>
    <property type="project" value="TreeGrafter"/>
</dbReference>
<evidence type="ECO:0000256" key="2">
    <source>
        <dbReference type="ARBA" id="ARBA00007613"/>
    </source>
</evidence>
<dbReference type="SUPFAM" id="SSF56954">
    <property type="entry name" value="Outer membrane efflux proteins (OEP)"/>
    <property type="match status" value="1"/>
</dbReference>
<gene>
    <name evidence="10" type="ORF">ENW73_01235</name>
</gene>
<reference evidence="10" key="1">
    <citation type="journal article" date="2020" name="mSystems">
        <title>Genome- and Community-Level Interaction Insights into Carbon Utilization and Element Cycling Functions of Hydrothermarchaeota in Hydrothermal Sediment.</title>
        <authorList>
            <person name="Zhou Z."/>
            <person name="Liu Y."/>
            <person name="Xu W."/>
            <person name="Pan J."/>
            <person name="Luo Z.H."/>
            <person name="Li M."/>
        </authorList>
    </citation>
    <scope>NUCLEOTIDE SEQUENCE [LARGE SCALE GENOMIC DNA]</scope>
    <source>
        <strain evidence="10">SpSt-876</strain>
    </source>
</reference>
<feature type="chain" id="PRO_5027738799" evidence="9">
    <location>
        <begin position="22"/>
        <end position="458"/>
    </location>
</feature>
<dbReference type="InterPro" id="IPR003423">
    <property type="entry name" value="OMP_efflux"/>
</dbReference>
<keyword evidence="9" id="KW-0732">Signal</keyword>
<comment type="caution">
    <text evidence="10">The sequence shown here is derived from an EMBL/GenBank/DDBJ whole genome shotgun (WGS) entry which is preliminary data.</text>
</comment>
<feature type="coiled-coil region" evidence="8">
    <location>
        <begin position="375"/>
        <end position="405"/>
    </location>
</feature>
<keyword evidence="6" id="KW-0472">Membrane</keyword>
<proteinExistence type="inferred from homology"/>
<evidence type="ECO:0000313" key="10">
    <source>
        <dbReference type="EMBL" id="HHS51477.1"/>
    </source>
</evidence>
<evidence type="ECO:0000256" key="5">
    <source>
        <dbReference type="ARBA" id="ARBA00022692"/>
    </source>
</evidence>
<dbReference type="GO" id="GO:0009279">
    <property type="term" value="C:cell outer membrane"/>
    <property type="evidence" value="ECO:0007669"/>
    <property type="project" value="UniProtKB-SubCell"/>
</dbReference>